<sequence>MPIVENIPDTTGKKCECGSWLNHWKNEAGQDAEYCAVVGCNETNHLVGAHVYKIEPYSPYHFIIPLCKKHNNIPPGERFEVKNVFFAWANVFETCGAYFDEDD</sequence>
<organism evidence="1 2">
    <name type="scientific">Leptospira idonii</name>
    <dbReference type="NCBI Taxonomy" id="1193500"/>
    <lineage>
        <taxon>Bacteria</taxon>
        <taxon>Pseudomonadati</taxon>
        <taxon>Spirochaetota</taxon>
        <taxon>Spirochaetia</taxon>
        <taxon>Leptospirales</taxon>
        <taxon>Leptospiraceae</taxon>
        <taxon>Leptospira</taxon>
    </lineage>
</organism>
<protein>
    <submittedName>
        <fullName evidence="1">Uncharacterized protein</fullName>
    </submittedName>
</protein>
<accession>A0A4R9LV89</accession>
<gene>
    <name evidence="1" type="ORF">EHS15_18820</name>
</gene>
<comment type="caution">
    <text evidence="1">The sequence shown here is derived from an EMBL/GenBank/DDBJ whole genome shotgun (WGS) entry which is preliminary data.</text>
</comment>
<evidence type="ECO:0000313" key="1">
    <source>
        <dbReference type="EMBL" id="TGN16944.1"/>
    </source>
</evidence>
<dbReference type="Proteomes" id="UP000298058">
    <property type="component" value="Unassembled WGS sequence"/>
</dbReference>
<name>A0A4R9LV89_9LEPT</name>
<reference evidence="1" key="1">
    <citation type="journal article" date="2019" name="PLoS Negl. Trop. Dis.">
        <title>Revisiting the worldwide diversity of Leptospira species in the environment.</title>
        <authorList>
            <person name="Vincent A.T."/>
            <person name="Schiettekatte O."/>
            <person name="Bourhy P."/>
            <person name="Veyrier F.J."/>
            <person name="Picardeau M."/>
        </authorList>
    </citation>
    <scope>NUCLEOTIDE SEQUENCE [LARGE SCALE GENOMIC DNA]</scope>
    <source>
        <strain evidence="1">201300427</strain>
    </source>
</reference>
<evidence type="ECO:0000313" key="2">
    <source>
        <dbReference type="Proteomes" id="UP000298058"/>
    </source>
</evidence>
<proteinExistence type="predicted"/>
<dbReference type="AlphaFoldDB" id="A0A4R9LV89"/>
<dbReference type="OrthoDB" id="1230907at2"/>
<dbReference type="EMBL" id="RQHW01000081">
    <property type="protein sequence ID" value="TGN16944.1"/>
    <property type="molecule type" value="Genomic_DNA"/>
</dbReference>
<keyword evidence="2" id="KW-1185">Reference proteome</keyword>
<dbReference type="RefSeq" id="WP_135762145.1">
    <property type="nucleotide sequence ID" value="NZ_RQHW01000081.1"/>
</dbReference>